<dbReference type="OrthoDB" id="138672at2"/>
<keyword evidence="1" id="KW-0812">Transmembrane</keyword>
<dbReference type="InterPro" id="IPR031599">
    <property type="entry name" value="ABC_tran_2"/>
</dbReference>
<dbReference type="Proteomes" id="UP000184465">
    <property type="component" value="Unassembled WGS sequence"/>
</dbReference>
<feature type="transmembrane region" description="Helical" evidence="1">
    <location>
        <begin position="68"/>
        <end position="91"/>
    </location>
</feature>
<protein>
    <submittedName>
        <fullName evidence="2">Putative ATP-binding cassette</fullName>
    </submittedName>
</protein>
<feature type="transmembrane region" description="Helical" evidence="1">
    <location>
        <begin position="237"/>
        <end position="261"/>
    </location>
</feature>
<dbReference type="Pfam" id="PF16949">
    <property type="entry name" value="ABC_tran_2"/>
    <property type="match status" value="1"/>
</dbReference>
<name>A0A1M6QQS0_PARC5</name>
<dbReference type="AlphaFoldDB" id="A0A1M6QQS0"/>
<reference evidence="2 3" key="1">
    <citation type="submission" date="2016-11" db="EMBL/GenBank/DDBJ databases">
        <authorList>
            <person name="Jaros S."/>
            <person name="Januszkiewicz K."/>
            <person name="Wedrychowicz H."/>
        </authorList>
    </citation>
    <scope>NUCLEOTIDE SEQUENCE [LARGE SCALE GENOMIC DNA]</scope>
    <source>
        <strain evidence="2 3">DSM 15212</strain>
    </source>
</reference>
<sequence>MINIWHITKILHINNMMFVKRDSRRSYIALILVGISFLVLYKYSYNIILNIKYTLNDVEKLYSIVKMLIRGIFVISLFNGLYLGGSVLYFNKDIEFFLSLPIHYREILISKLLFVVSRIWLLLFIFTFPFFINYGIIMSMSIFYYITIFCFFITIPFIPVCLIMTLNIIFVRFLGTTVRHDIVKIISNIIFFIIVGFFLAGKVNLDEFISIESINQTIEINSNINFLAFLHINTQSFIGKILLIIIYNIVVFGCISIYLLIGQRYYVDSLYENRKRKIDNVKKKKNIRIYNIKKFPWITYTLKEIILILRTPEFFLNCFLINIVLPSIFLCVFRFKLESKNEILNMKLMMPIENRVTIFIVFLLIGFVSNKIAATALSREGHEIYFMKYIPLPYRVQFYSKILAGIILASISIPIYIYAFINYFDLKLIYLLGACIPSILGMYFIGYVGLYIDILNPHLLVHQKILLFKKNINILVHFIISILIIIFFVSIQFRLNLTLFGVYIYYYVVFLMLNSLAHVFLLKKCENIMHNLEI</sequence>
<keyword evidence="2" id="KW-0067">ATP-binding</keyword>
<evidence type="ECO:0000313" key="2">
    <source>
        <dbReference type="EMBL" id="SHK22478.1"/>
    </source>
</evidence>
<feature type="transmembrane region" description="Helical" evidence="1">
    <location>
        <begin position="427"/>
        <end position="452"/>
    </location>
</feature>
<feature type="transmembrane region" description="Helical" evidence="1">
    <location>
        <begin position="314"/>
        <end position="335"/>
    </location>
</feature>
<evidence type="ECO:0000256" key="1">
    <source>
        <dbReference type="SAM" id="Phobius"/>
    </source>
</evidence>
<feature type="transmembrane region" description="Helical" evidence="1">
    <location>
        <begin position="472"/>
        <end position="491"/>
    </location>
</feature>
<gene>
    <name evidence="2" type="ORF">SAMN02745912_02681</name>
</gene>
<feature type="transmembrane region" description="Helical" evidence="1">
    <location>
        <begin position="503"/>
        <end position="522"/>
    </location>
</feature>
<evidence type="ECO:0000313" key="3">
    <source>
        <dbReference type="Proteomes" id="UP000184465"/>
    </source>
</evidence>
<keyword evidence="2" id="KW-0547">Nucleotide-binding</keyword>
<feature type="transmembrane region" description="Helical" evidence="1">
    <location>
        <begin position="112"/>
        <end position="136"/>
    </location>
</feature>
<keyword evidence="1" id="KW-0472">Membrane</keyword>
<feature type="transmembrane region" description="Helical" evidence="1">
    <location>
        <begin position="142"/>
        <end position="170"/>
    </location>
</feature>
<keyword evidence="3" id="KW-1185">Reference proteome</keyword>
<accession>A0A1M6QQS0</accession>
<dbReference type="EMBL" id="FRAG01000037">
    <property type="protein sequence ID" value="SHK22478.1"/>
    <property type="molecule type" value="Genomic_DNA"/>
</dbReference>
<proteinExistence type="predicted"/>
<keyword evidence="1" id="KW-1133">Transmembrane helix</keyword>
<feature type="transmembrane region" description="Helical" evidence="1">
    <location>
        <begin position="182"/>
        <end position="200"/>
    </location>
</feature>
<feature type="transmembrane region" description="Helical" evidence="1">
    <location>
        <begin position="27"/>
        <end position="48"/>
    </location>
</feature>
<dbReference type="GO" id="GO:0005524">
    <property type="term" value="F:ATP binding"/>
    <property type="evidence" value="ECO:0007669"/>
    <property type="project" value="UniProtKB-KW"/>
</dbReference>
<dbReference type="STRING" id="1121301.SAMN02745912_02681"/>
<feature type="transmembrane region" description="Helical" evidence="1">
    <location>
        <begin position="355"/>
        <end position="377"/>
    </location>
</feature>
<organism evidence="2 3">
    <name type="scientific">Paramaledivibacter caminithermalis (strain DSM 15212 / CIP 107654 / DViRD3)</name>
    <name type="common">Clostridium caminithermale</name>
    <dbReference type="NCBI Taxonomy" id="1121301"/>
    <lineage>
        <taxon>Bacteria</taxon>
        <taxon>Bacillati</taxon>
        <taxon>Bacillota</taxon>
        <taxon>Clostridia</taxon>
        <taxon>Peptostreptococcales</taxon>
        <taxon>Caminicellaceae</taxon>
        <taxon>Paramaledivibacter</taxon>
    </lineage>
</organism>
<feature type="transmembrane region" description="Helical" evidence="1">
    <location>
        <begin position="398"/>
        <end position="421"/>
    </location>
</feature>